<feature type="domain" description="Cas12f1-like TNB" evidence="9">
    <location>
        <begin position="285"/>
        <end position="352"/>
    </location>
</feature>
<dbReference type="InterPro" id="IPR001959">
    <property type="entry name" value="Transposase"/>
</dbReference>
<dbReference type="Pfam" id="PF01385">
    <property type="entry name" value="OrfB_IS605"/>
    <property type="match status" value="1"/>
</dbReference>
<reference evidence="11 12" key="1">
    <citation type="submission" date="2020-10" db="EMBL/GenBank/DDBJ databases">
        <authorList>
            <person name="Castelo-Branco R."/>
            <person name="Eusebio N."/>
            <person name="Adriana R."/>
            <person name="Vieira A."/>
            <person name="Brugerolle De Fraissinette N."/>
            <person name="Rezende De Castro R."/>
            <person name="Schneider M.P."/>
            <person name="Vasconcelos V."/>
            <person name="Leao P.N."/>
        </authorList>
    </citation>
    <scope>NUCLEOTIDE SEQUENCE [LARGE SCALE GENOMIC DNA]</scope>
    <source>
        <strain evidence="11 12">LEGE 03274</strain>
    </source>
</reference>
<dbReference type="InterPro" id="IPR051399">
    <property type="entry name" value="RNA-guided_DNA_endo/Transpos"/>
</dbReference>
<evidence type="ECO:0000256" key="3">
    <source>
        <dbReference type="ARBA" id="ARBA00022578"/>
    </source>
</evidence>
<feature type="domain" description="Transposase putative helix-turn-helix" evidence="10">
    <location>
        <begin position="1"/>
        <end position="46"/>
    </location>
</feature>
<dbReference type="EMBL" id="JADEWC010000021">
    <property type="protein sequence ID" value="MBE9223034.1"/>
    <property type="molecule type" value="Genomic_DNA"/>
</dbReference>
<gene>
    <name evidence="11" type="ORF">IQ215_10040</name>
</gene>
<dbReference type="NCBIfam" id="TIGR01766">
    <property type="entry name" value="IS200/IS605 family accessory protein TnpB-like domain"/>
    <property type="match status" value="1"/>
</dbReference>
<accession>A0ABR9V565</accession>
<dbReference type="NCBIfam" id="NF040570">
    <property type="entry name" value="guided_TnpB"/>
    <property type="match status" value="1"/>
</dbReference>
<dbReference type="PANTHER" id="PTHR30405:SF25">
    <property type="entry name" value="RNA-GUIDED DNA ENDONUCLEASE INSQ-RELATED"/>
    <property type="match status" value="1"/>
</dbReference>
<dbReference type="InterPro" id="IPR010095">
    <property type="entry name" value="Cas12f1-like_TNB"/>
</dbReference>
<keyword evidence="12" id="KW-1185">Reference proteome</keyword>
<keyword evidence="4" id="KW-0479">Metal-binding</keyword>
<sequence length="396" mass="45153">MLKAYKYRIYPTDEQKVLLVKTFGCCRWFYNFALNLTNETYKTTGKGLSRNQIINKLPQLKKEKEWLTEVPSQALQQVALDLSSAFLNFFEKRAKFPKFKKKGNKQSVRFPQGIKLDGDYLTLPKLKKVYCKVSRLPEGKLKSVTVSMTSSGKYFASCLYDDEQDLPEQNSEGKAVGIDLGVKDFAITSDGSKFGNPNHYRKYEHKLAKKQKRLAKKQKGSNNCNKARKAVAKVHEKITRCREDFLHKLSRKLVDENQVVCVENIAVKNLVKNHKLAKSISDCGWGQFCTMLKYKAEWGGKYYIEVDRFYPSSKTCNHCLHQVDSLTLDIRSWQCPKCGTIHDRDINAAKNIRDEGLRIFAVGHIASASGERVRPSKGTAFVRHLSAKEESPVTAT</sequence>
<comment type="similarity">
    <text evidence="2">In the N-terminal section; belongs to the transposase 2 family.</text>
</comment>
<dbReference type="RefSeq" id="WP_193801172.1">
    <property type="nucleotide sequence ID" value="NZ_JADEWC010000021.1"/>
</dbReference>
<evidence type="ECO:0000259" key="10">
    <source>
        <dbReference type="Pfam" id="PF12323"/>
    </source>
</evidence>
<dbReference type="InterPro" id="IPR053522">
    <property type="entry name" value="RNA-guided_endonuclease_TnpB"/>
</dbReference>
<evidence type="ECO:0000256" key="4">
    <source>
        <dbReference type="ARBA" id="ARBA00022723"/>
    </source>
</evidence>
<dbReference type="NCBIfam" id="NF038281">
    <property type="entry name" value="IS200_TnpB"/>
    <property type="match status" value="1"/>
</dbReference>
<evidence type="ECO:0000256" key="1">
    <source>
        <dbReference type="ARBA" id="ARBA00008761"/>
    </source>
</evidence>
<evidence type="ECO:0000313" key="11">
    <source>
        <dbReference type="EMBL" id="MBE9223034.1"/>
    </source>
</evidence>
<comment type="similarity">
    <text evidence="1">In the C-terminal section; belongs to the transposase 35 family.</text>
</comment>
<keyword evidence="6" id="KW-0238">DNA-binding</keyword>
<organism evidence="11 12">
    <name type="scientific">Cyanobacterium stanieri LEGE 03274</name>
    <dbReference type="NCBI Taxonomy" id="1828756"/>
    <lineage>
        <taxon>Bacteria</taxon>
        <taxon>Bacillati</taxon>
        <taxon>Cyanobacteriota</taxon>
        <taxon>Cyanophyceae</taxon>
        <taxon>Oscillatoriophycideae</taxon>
        <taxon>Chroococcales</taxon>
        <taxon>Geminocystaceae</taxon>
        <taxon>Cyanobacterium</taxon>
    </lineage>
</organism>
<keyword evidence="5" id="KW-0862">Zinc</keyword>
<dbReference type="Pfam" id="PF12323">
    <property type="entry name" value="HTH_OrfB_IS605"/>
    <property type="match status" value="1"/>
</dbReference>
<evidence type="ECO:0000313" key="12">
    <source>
        <dbReference type="Proteomes" id="UP000654604"/>
    </source>
</evidence>
<proteinExistence type="inferred from homology"/>
<dbReference type="Proteomes" id="UP000654604">
    <property type="component" value="Unassembled WGS sequence"/>
</dbReference>
<name>A0ABR9V565_9CHRO</name>
<protein>
    <submittedName>
        <fullName evidence="11">Transposase</fullName>
    </submittedName>
</protein>
<evidence type="ECO:0000256" key="5">
    <source>
        <dbReference type="ARBA" id="ARBA00022833"/>
    </source>
</evidence>
<evidence type="ECO:0000259" key="8">
    <source>
        <dbReference type="Pfam" id="PF01385"/>
    </source>
</evidence>
<dbReference type="Pfam" id="PF07282">
    <property type="entry name" value="Cas12f1-like_TNB"/>
    <property type="match status" value="1"/>
</dbReference>
<feature type="domain" description="Probable transposase IS891/IS1136/IS1341" evidence="8">
    <location>
        <begin position="164"/>
        <end position="273"/>
    </location>
</feature>
<evidence type="ECO:0000256" key="6">
    <source>
        <dbReference type="ARBA" id="ARBA00023125"/>
    </source>
</evidence>
<dbReference type="PANTHER" id="PTHR30405">
    <property type="entry name" value="TRANSPOSASE"/>
    <property type="match status" value="1"/>
</dbReference>
<comment type="caution">
    <text evidence="11">The sequence shown here is derived from an EMBL/GenBank/DDBJ whole genome shotgun (WGS) entry which is preliminary data.</text>
</comment>
<evidence type="ECO:0000256" key="2">
    <source>
        <dbReference type="ARBA" id="ARBA00011044"/>
    </source>
</evidence>
<keyword evidence="7" id="KW-0233">DNA recombination</keyword>
<evidence type="ECO:0000256" key="7">
    <source>
        <dbReference type="ARBA" id="ARBA00023172"/>
    </source>
</evidence>
<keyword evidence="3" id="KW-0815">Transposition</keyword>
<evidence type="ECO:0000259" key="9">
    <source>
        <dbReference type="Pfam" id="PF07282"/>
    </source>
</evidence>
<dbReference type="InterPro" id="IPR021027">
    <property type="entry name" value="Transposase_put_HTH"/>
</dbReference>